<keyword evidence="2" id="KW-1185">Reference proteome</keyword>
<protein>
    <submittedName>
        <fullName evidence="1">Uncharacterized protein</fullName>
    </submittedName>
</protein>
<organism evidence="1 2">
    <name type="scientific">Actinoplanes aureus</name>
    <dbReference type="NCBI Taxonomy" id="2792083"/>
    <lineage>
        <taxon>Bacteria</taxon>
        <taxon>Bacillati</taxon>
        <taxon>Actinomycetota</taxon>
        <taxon>Actinomycetes</taxon>
        <taxon>Micromonosporales</taxon>
        <taxon>Micromonosporaceae</taxon>
        <taxon>Actinoplanes</taxon>
    </lineage>
</organism>
<sequence>MAGVVWISETATSASAVVDKAGLCGLAVREGCFNGREAALEHSRMIKQAEKADPAVPDGCHSSGAALGWPPRWAALGRAGLAAAWGLIARLPQRQLLERSLESLRGQGLVRPNVGVVWQPLIQH</sequence>
<accession>A0A931CD40</accession>
<name>A0A931CD40_9ACTN</name>
<dbReference type="RefSeq" id="WP_196415714.1">
    <property type="nucleotide sequence ID" value="NZ_JADQTO010000009.1"/>
</dbReference>
<reference evidence="1" key="1">
    <citation type="submission" date="2020-11" db="EMBL/GenBank/DDBJ databases">
        <title>Isolation and identification of active actinomycetes.</title>
        <authorList>
            <person name="Sun X."/>
        </authorList>
    </citation>
    <scope>NUCLEOTIDE SEQUENCE</scope>
    <source>
        <strain evidence="1">NEAU-A11</strain>
    </source>
</reference>
<proteinExistence type="predicted"/>
<dbReference type="Proteomes" id="UP000598146">
    <property type="component" value="Unassembled WGS sequence"/>
</dbReference>
<evidence type="ECO:0000313" key="2">
    <source>
        <dbReference type="Proteomes" id="UP000598146"/>
    </source>
</evidence>
<gene>
    <name evidence="1" type="ORF">I4J89_21080</name>
</gene>
<dbReference type="EMBL" id="JADQTO010000009">
    <property type="protein sequence ID" value="MBG0563943.1"/>
    <property type="molecule type" value="Genomic_DNA"/>
</dbReference>
<dbReference type="AlphaFoldDB" id="A0A931CD40"/>
<comment type="caution">
    <text evidence="1">The sequence shown here is derived from an EMBL/GenBank/DDBJ whole genome shotgun (WGS) entry which is preliminary data.</text>
</comment>
<evidence type="ECO:0000313" key="1">
    <source>
        <dbReference type="EMBL" id="MBG0563943.1"/>
    </source>
</evidence>